<organism evidence="2 3">
    <name type="scientific">Leucobacter insecticola</name>
    <dbReference type="NCBI Taxonomy" id="2714934"/>
    <lineage>
        <taxon>Bacteria</taxon>
        <taxon>Bacillati</taxon>
        <taxon>Actinomycetota</taxon>
        <taxon>Actinomycetes</taxon>
        <taxon>Micrococcales</taxon>
        <taxon>Microbacteriaceae</taxon>
        <taxon>Leucobacter</taxon>
    </lineage>
</organism>
<name>A0A6G8FIY0_9MICO</name>
<dbReference type="AlphaFoldDB" id="A0A6G8FIY0"/>
<dbReference type="PANTHER" id="PTHR21174">
    <property type="match status" value="1"/>
</dbReference>
<dbReference type="Pfam" id="PF13223">
    <property type="entry name" value="DUF4031"/>
    <property type="match status" value="1"/>
</dbReference>
<keyword evidence="3" id="KW-1185">Reference proteome</keyword>
<gene>
    <name evidence="2" type="ORF">G7067_07655</name>
</gene>
<dbReference type="KEGG" id="lins:G7067_07655"/>
<accession>A0A6G8FIY0</accession>
<evidence type="ECO:0000259" key="1">
    <source>
        <dbReference type="Pfam" id="PF13223"/>
    </source>
</evidence>
<dbReference type="InterPro" id="IPR009218">
    <property type="entry name" value="HD_phosphohydro"/>
</dbReference>
<evidence type="ECO:0000313" key="3">
    <source>
        <dbReference type="Proteomes" id="UP000501387"/>
    </source>
</evidence>
<protein>
    <submittedName>
        <fullName evidence="2">DUF4031 domain-containing protein</fullName>
    </submittedName>
</protein>
<dbReference type="PANTHER" id="PTHR21174:SF0">
    <property type="entry name" value="HD PHOSPHOHYDROLASE FAMILY PROTEIN-RELATED"/>
    <property type="match status" value="1"/>
</dbReference>
<reference evidence="2 3" key="1">
    <citation type="submission" date="2020-03" db="EMBL/GenBank/DDBJ databases">
        <title>Leucobacter sp. nov., isolated from beetles.</title>
        <authorList>
            <person name="Hyun D.-W."/>
            <person name="Bae J.-W."/>
        </authorList>
    </citation>
    <scope>NUCLEOTIDE SEQUENCE [LARGE SCALE GENOMIC DNA]</scope>
    <source>
        <strain evidence="2 3">HDW9B</strain>
    </source>
</reference>
<proteinExistence type="predicted"/>
<dbReference type="RefSeq" id="WP_166323233.1">
    <property type="nucleotide sequence ID" value="NZ_CP049934.1"/>
</dbReference>
<dbReference type="InterPro" id="IPR025109">
    <property type="entry name" value="DUF4031"/>
</dbReference>
<evidence type="ECO:0000313" key="2">
    <source>
        <dbReference type="EMBL" id="QIM16325.1"/>
    </source>
</evidence>
<sequence length="328" mass="36178">MAILIDPPAWPAHGTLWSHLVSDTSTDELHAFAARLGVPRRGFDLDHYDVPASLHAEALALGARAVTAKQVVFALRHSGLRVRQVDRPAAVPLQRREFLVTEWSRLGQALGSTKADGAEGPWSRLGESLLARWNEPHRRYHTEVHLEDVLLALDQLHTRGERVSPATLAAAWFHDAVYAGAETDEQDSAALATRELGAFASLPDSGITPAFLARVESCIVATAPAQHAQDPDPALSHLRDADLAIFAAAPPRYEAYTTAVREEYAHVSQEAFATGRSRILMGYLEQTAIYRTPAARQLWEERARSNLTAEVTLLERSLRRPDRDVSRD</sequence>
<dbReference type="EMBL" id="CP049934">
    <property type="protein sequence ID" value="QIM16325.1"/>
    <property type="molecule type" value="Genomic_DNA"/>
</dbReference>
<feature type="domain" description="DUF4031" evidence="1">
    <location>
        <begin position="3"/>
        <end position="77"/>
    </location>
</feature>
<dbReference type="Proteomes" id="UP000501387">
    <property type="component" value="Chromosome"/>
</dbReference>
<dbReference type="SUPFAM" id="SSF109604">
    <property type="entry name" value="HD-domain/PDEase-like"/>
    <property type="match status" value="1"/>
</dbReference>